<sequence length="86" mass="10173">MTEERLKQGNEITTEINELECFLIAFNDKCGANVIKAKYVKWRDEFSGNQMYDKILDLRKYTELSNMIIDSISNHIKELKKQLKEL</sequence>
<dbReference type="AlphaFoldDB" id="A0A923LG49"/>
<evidence type="ECO:0000313" key="2">
    <source>
        <dbReference type="Proteomes" id="UP000652477"/>
    </source>
</evidence>
<dbReference type="Proteomes" id="UP000652477">
    <property type="component" value="Unassembled WGS sequence"/>
</dbReference>
<proteinExistence type="predicted"/>
<reference evidence="1" key="1">
    <citation type="submission" date="2020-08" db="EMBL/GenBank/DDBJ databases">
        <title>Genome public.</title>
        <authorList>
            <person name="Liu C."/>
            <person name="Sun Q."/>
        </authorList>
    </citation>
    <scope>NUCLEOTIDE SEQUENCE</scope>
    <source>
        <strain evidence="1">NSJ-55</strain>
    </source>
</reference>
<dbReference type="EMBL" id="JACOPF010000001">
    <property type="protein sequence ID" value="MBC5688108.1"/>
    <property type="molecule type" value="Genomic_DNA"/>
</dbReference>
<comment type="caution">
    <text evidence="1">The sequence shown here is derived from an EMBL/GenBank/DDBJ whole genome shotgun (WGS) entry which is preliminary data.</text>
</comment>
<protein>
    <submittedName>
        <fullName evidence="1">Uncharacterized protein</fullName>
    </submittedName>
</protein>
<gene>
    <name evidence="1" type="ORF">H8S37_04060</name>
</gene>
<organism evidence="1 2">
    <name type="scientific">Mediterraneibacter hominis</name>
    <dbReference type="NCBI Taxonomy" id="2763054"/>
    <lineage>
        <taxon>Bacteria</taxon>
        <taxon>Bacillati</taxon>
        <taxon>Bacillota</taxon>
        <taxon>Clostridia</taxon>
        <taxon>Lachnospirales</taxon>
        <taxon>Lachnospiraceae</taxon>
        <taxon>Mediterraneibacter</taxon>
    </lineage>
</organism>
<accession>A0A923LG49</accession>
<keyword evidence="2" id="KW-1185">Reference proteome</keyword>
<name>A0A923LG49_9FIRM</name>
<evidence type="ECO:0000313" key="1">
    <source>
        <dbReference type="EMBL" id="MBC5688108.1"/>
    </source>
</evidence>
<dbReference type="RefSeq" id="WP_186874742.1">
    <property type="nucleotide sequence ID" value="NZ_JACOPF010000001.1"/>
</dbReference>